<evidence type="ECO:0000313" key="6">
    <source>
        <dbReference type="WBParaSite" id="OFLC_0000782901-mRNA-1"/>
    </source>
</evidence>
<evidence type="ECO:0000256" key="1">
    <source>
        <dbReference type="ARBA" id="ARBA00022741"/>
    </source>
</evidence>
<dbReference type="GO" id="GO:0003743">
    <property type="term" value="F:translation initiation factor activity"/>
    <property type="evidence" value="ECO:0007669"/>
    <property type="project" value="TreeGrafter"/>
</dbReference>
<dbReference type="WBParaSite" id="OFLC_0000782901-mRNA-1">
    <property type="protein sequence ID" value="OFLC_0000782901-mRNA-1"/>
    <property type="gene ID" value="OFLC_0000782901"/>
</dbReference>
<sequence length="115" mass="12909">MDNQIEAGDKEPKEDVEQKEWLAKQDLSKLNPEMLTPLTEEVISRQATINIGTIGHVAHGKSTLVKAISGVHTVKFKNELERNITIKLGYANAKIYRCTNESCPRPSCYSLKLKI</sequence>
<name>A0A183HK18_9BILA</name>
<dbReference type="PANTHER" id="PTHR42854:SF3">
    <property type="entry name" value="EUKARYOTIC TRANSLATION INITIATION FACTOR 2 SUBUNIT 3-RELATED"/>
    <property type="match status" value="1"/>
</dbReference>
<dbReference type="InterPro" id="IPR027417">
    <property type="entry name" value="P-loop_NTPase"/>
</dbReference>
<keyword evidence="2" id="KW-0648">Protein biosynthesis</keyword>
<dbReference type="SUPFAM" id="SSF52540">
    <property type="entry name" value="P-loop containing nucleoside triphosphate hydrolases"/>
    <property type="match status" value="1"/>
</dbReference>
<evidence type="ECO:0000256" key="2">
    <source>
        <dbReference type="ARBA" id="ARBA00022917"/>
    </source>
</evidence>
<evidence type="ECO:0000313" key="5">
    <source>
        <dbReference type="Proteomes" id="UP000267606"/>
    </source>
</evidence>
<dbReference type="GO" id="GO:0000049">
    <property type="term" value="F:tRNA binding"/>
    <property type="evidence" value="ECO:0007669"/>
    <property type="project" value="TreeGrafter"/>
</dbReference>
<dbReference type="PANTHER" id="PTHR42854">
    <property type="entry name" value="EUKARYOTIC TRANSLATION INITIATION FACTOR 2 SUBUNIT 3 FAMILY MEMBER"/>
    <property type="match status" value="1"/>
</dbReference>
<accession>A0A183HK18</accession>
<keyword evidence="3" id="KW-0342">GTP-binding</keyword>
<keyword evidence="5" id="KW-1185">Reference proteome</keyword>
<dbReference type="GO" id="GO:0005525">
    <property type="term" value="F:GTP binding"/>
    <property type="evidence" value="ECO:0007669"/>
    <property type="project" value="UniProtKB-KW"/>
</dbReference>
<reference evidence="6" key="1">
    <citation type="submission" date="2016-06" db="UniProtKB">
        <authorList>
            <consortium name="WormBaseParasite"/>
        </authorList>
    </citation>
    <scope>IDENTIFICATION</scope>
</reference>
<dbReference type="Proteomes" id="UP000267606">
    <property type="component" value="Unassembled WGS sequence"/>
</dbReference>
<dbReference type="GO" id="GO:0001731">
    <property type="term" value="P:formation of translation preinitiation complex"/>
    <property type="evidence" value="ECO:0007669"/>
    <property type="project" value="TreeGrafter"/>
</dbReference>
<dbReference type="AlphaFoldDB" id="A0A183HK18"/>
<evidence type="ECO:0000313" key="4">
    <source>
        <dbReference type="EMBL" id="VDO52703.1"/>
    </source>
</evidence>
<proteinExistence type="predicted"/>
<dbReference type="GO" id="GO:0005850">
    <property type="term" value="C:eukaryotic translation initiation factor 2 complex"/>
    <property type="evidence" value="ECO:0007669"/>
    <property type="project" value="TreeGrafter"/>
</dbReference>
<protein>
    <submittedName>
        <fullName evidence="6">Tr-type G domain-containing protein</fullName>
    </submittedName>
</protein>
<dbReference type="Gene3D" id="3.40.50.300">
    <property type="entry name" value="P-loop containing nucleotide triphosphate hydrolases"/>
    <property type="match status" value="1"/>
</dbReference>
<dbReference type="InterPro" id="IPR050543">
    <property type="entry name" value="eIF2G"/>
</dbReference>
<organism evidence="6">
    <name type="scientific">Onchocerca flexuosa</name>
    <dbReference type="NCBI Taxonomy" id="387005"/>
    <lineage>
        <taxon>Eukaryota</taxon>
        <taxon>Metazoa</taxon>
        <taxon>Ecdysozoa</taxon>
        <taxon>Nematoda</taxon>
        <taxon>Chromadorea</taxon>
        <taxon>Rhabditida</taxon>
        <taxon>Spirurina</taxon>
        <taxon>Spiruromorpha</taxon>
        <taxon>Filarioidea</taxon>
        <taxon>Onchocercidae</taxon>
        <taxon>Onchocerca</taxon>
    </lineage>
</organism>
<dbReference type="STRING" id="387005.A0A183HK18"/>
<dbReference type="GO" id="GO:0005829">
    <property type="term" value="C:cytosol"/>
    <property type="evidence" value="ECO:0007669"/>
    <property type="project" value="TreeGrafter"/>
</dbReference>
<gene>
    <name evidence="4" type="ORF">OFLC_LOCUS7829</name>
</gene>
<dbReference type="EMBL" id="UZAJ01008423">
    <property type="protein sequence ID" value="VDO52703.1"/>
    <property type="molecule type" value="Genomic_DNA"/>
</dbReference>
<reference evidence="4 5" key="2">
    <citation type="submission" date="2018-11" db="EMBL/GenBank/DDBJ databases">
        <authorList>
            <consortium name="Pathogen Informatics"/>
        </authorList>
    </citation>
    <scope>NUCLEOTIDE SEQUENCE [LARGE SCALE GENOMIC DNA]</scope>
</reference>
<evidence type="ECO:0000256" key="3">
    <source>
        <dbReference type="ARBA" id="ARBA00023134"/>
    </source>
</evidence>
<keyword evidence="1" id="KW-0547">Nucleotide-binding</keyword>